<dbReference type="Pfam" id="PF13377">
    <property type="entry name" value="Peripla_BP_3"/>
    <property type="match status" value="1"/>
</dbReference>
<dbReference type="InterPro" id="IPR000843">
    <property type="entry name" value="HTH_LacI"/>
</dbReference>
<keyword evidence="2" id="KW-0238">DNA-binding</keyword>
<dbReference type="PANTHER" id="PTHR30146:SF153">
    <property type="entry name" value="LACTOSE OPERON REPRESSOR"/>
    <property type="match status" value="1"/>
</dbReference>
<dbReference type="SMART" id="SM00354">
    <property type="entry name" value="HTH_LACI"/>
    <property type="match status" value="1"/>
</dbReference>
<dbReference type="Gene3D" id="3.40.50.2300">
    <property type="match status" value="2"/>
</dbReference>
<dbReference type="GO" id="GO:0003700">
    <property type="term" value="F:DNA-binding transcription factor activity"/>
    <property type="evidence" value="ECO:0007669"/>
    <property type="project" value="TreeGrafter"/>
</dbReference>
<evidence type="ECO:0000259" key="4">
    <source>
        <dbReference type="PROSITE" id="PS50932"/>
    </source>
</evidence>
<dbReference type="GO" id="GO:0000976">
    <property type="term" value="F:transcription cis-regulatory region binding"/>
    <property type="evidence" value="ECO:0007669"/>
    <property type="project" value="TreeGrafter"/>
</dbReference>
<keyword evidence="1" id="KW-0805">Transcription regulation</keyword>
<evidence type="ECO:0000256" key="1">
    <source>
        <dbReference type="ARBA" id="ARBA00023015"/>
    </source>
</evidence>
<dbReference type="Gene3D" id="1.10.260.40">
    <property type="entry name" value="lambda repressor-like DNA-binding domains"/>
    <property type="match status" value="1"/>
</dbReference>
<dbReference type="SUPFAM" id="SSF53822">
    <property type="entry name" value="Periplasmic binding protein-like I"/>
    <property type="match status" value="1"/>
</dbReference>
<dbReference type="Pfam" id="PF00356">
    <property type="entry name" value="LacI"/>
    <property type="match status" value="1"/>
</dbReference>
<reference evidence="5 6" key="1">
    <citation type="submission" date="2019-11" db="EMBL/GenBank/DDBJ databases">
        <authorList>
            <person name="Criscuolo A."/>
        </authorList>
    </citation>
    <scope>NUCLEOTIDE SEQUENCE [LARGE SCALE GENOMIC DNA]</scope>
    <source>
        <strain evidence="5">CIP111667</strain>
    </source>
</reference>
<dbReference type="AlphaFoldDB" id="A0A7M4DDA8"/>
<keyword evidence="3" id="KW-0804">Transcription</keyword>
<dbReference type="InterPro" id="IPR010982">
    <property type="entry name" value="Lambda_DNA-bd_dom_sf"/>
</dbReference>
<protein>
    <submittedName>
        <fullName evidence="5">HTH-type transcriptional repressor CytR</fullName>
    </submittedName>
</protein>
<dbReference type="Proteomes" id="UP000419743">
    <property type="component" value="Unassembled WGS sequence"/>
</dbReference>
<dbReference type="CDD" id="cd01392">
    <property type="entry name" value="HTH_LacI"/>
    <property type="match status" value="1"/>
</dbReference>
<dbReference type="PROSITE" id="PS50932">
    <property type="entry name" value="HTH_LACI_2"/>
    <property type="match status" value="1"/>
</dbReference>
<dbReference type="PANTHER" id="PTHR30146">
    <property type="entry name" value="LACI-RELATED TRANSCRIPTIONAL REPRESSOR"/>
    <property type="match status" value="1"/>
</dbReference>
<dbReference type="SUPFAM" id="SSF47413">
    <property type="entry name" value="lambda repressor-like DNA-binding domains"/>
    <property type="match status" value="1"/>
</dbReference>
<comment type="caution">
    <text evidence="5">The sequence shown here is derived from an EMBL/GenBank/DDBJ whole genome shotgun (WGS) entry which is preliminary data.</text>
</comment>
<evidence type="ECO:0000256" key="2">
    <source>
        <dbReference type="ARBA" id="ARBA00023125"/>
    </source>
</evidence>
<dbReference type="RefSeq" id="WP_156738690.1">
    <property type="nucleotide sequence ID" value="NZ_CACRYJ010000004.1"/>
</dbReference>
<gene>
    <name evidence="5" type="primary">cytR_1</name>
    <name evidence="5" type="ORF">HALOF300_00097</name>
</gene>
<evidence type="ECO:0000313" key="6">
    <source>
        <dbReference type="Proteomes" id="UP000419743"/>
    </source>
</evidence>
<keyword evidence="6" id="KW-1185">Reference proteome</keyword>
<organism evidence="5 6">
    <name type="scientific">Occultella aeris</name>
    <dbReference type="NCBI Taxonomy" id="2761496"/>
    <lineage>
        <taxon>Bacteria</taxon>
        <taxon>Bacillati</taxon>
        <taxon>Actinomycetota</taxon>
        <taxon>Actinomycetes</taxon>
        <taxon>Micrococcales</taxon>
        <taxon>Ruaniaceae</taxon>
        <taxon>Occultella</taxon>
    </lineage>
</organism>
<dbReference type="InterPro" id="IPR046335">
    <property type="entry name" value="LacI/GalR-like_sensor"/>
</dbReference>
<evidence type="ECO:0000313" key="5">
    <source>
        <dbReference type="EMBL" id="VZO34827.1"/>
    </source>
</evidence>
<dbReference type="EMBL" id="CACRYJ010000004">
    <property type="protein sequence ID" value="VZO34827.1"/>
    <property type="molecule type" value="Genomic_DNA"/>
</dbReference>
<sequence length="339" mass="35861">MGDRPTKRKKPSLAEVAAIAGVSISTVSKVANGSADVSDVTRERVDRILRDRGYVATKKRRGSLTPVVILARDMHSPYSLDVIRGAVDAAGPAQIDISIALYPNDAQDLGWIDEIQAAGKRGVIAVTSVLDDAQRARFDAHRLPLVVIDPLSNPDESTYSVGATNWAGGLAATEHLLGLGHRSIAMLSGLPTAMASRARMSGYLAALNMATDDHEPPRVIPGDFTYDSGLEEGLALLSEPEPPTAIFAASDFQALGVLEAARRVGMSVPDDLSVIGFDDLIIAQLASPPLTSVRQPVDQMGAAAVETIVALLGEATTRPRHTELATRLVVRHSTTAPRA</sequence>
<name>A0A7M4DDA8_9MICO</name>
<accession>A0A7M4DDA8</accession>
<dbReference type="InterPro" id="IPR028082">
    <property type="entry name" value="Peripla_BP_I"/>
</dbReference>
<proteinExistence type="predicted"/>
<feature type="domain" description="HTH lacI-type" evidence="4">
    <location>
        <begin position="11"/>
        <end position="65"/>
    </location>
</feature>
<evidence type="ECO:0000256" key="3">
    <source>
        <dbReference type="ARBA" id="ARBA00023163"/>
    </source>
</evidence>